<comment type="caution">
    <text evidence="7">The sequence shown here is derived from an EMBL/GenBank/DDBJ whole genome shotgun (WGS) entry which is preliminary data.</text>
</comment>
<dbReference type="RefSeq" id="WP_181550775.1">
    <property type="nucleotide sequence ID" value="NZ_JACDUS010000003.1"/>
</dbReference>
<evidence type="ECO:0000313" key="7">
    <source>
        <dbReference type="EMBL" id="MBA2881121.1"/>
    </source>
</evidence>
<dbReference type="GO" id="GO:0031460">
    <property type="term" value="P:glycine betaine transport"/>
    <property type="evidence" value="ECO:0007669"/>
    <property type="project" value="TreeGrafter"/>
</dbReference>
<accession>A0A7W0HKJ0</accession>
<proteinExistence type="predicted"/>
<reference evidence="7 8" key="1">
    <citation type="submission" date="2020-07" db="EMBL/GenBank/DDBJ databases">
        <title>Genomic Encyclopedia of Type Strains, Phase IV (KMG-IV): sequencing the most valuable type-strain genomes for metagenomic binning, comparative biology and taxonomic classification.</title>
        <authorList>
            <person name="Goeker M."/>
        </authorList>
    </citation>
    <scope>NUCLEOTIDE SEQUENCE [LARGE SCALE GENOMIC DNA]</scope>
    <source>
        <strain evidence="7 8">DSM 17721</strain>
    </source>
</reference>
<keyword evidence="5" id="KW-0732">Signal</keyword>
<dbReference type="Gene3D" id="3.10.105.10">
    <property type="entry name" value="Dipeptide-binding Protein, Domain 3"/>
    <property type="match status" value="1"/>
</dbReference>
<dbReference type="EMBL" id="JACDUS010000003">
    <property type="protein sequence ID" value="MBA2881121.1"/>
    <property type="molecule type" value="Genomic_DNA"/>
</dbReference>
<evidence type="ECO:0000256" key="3">
    <source>
        <dbReference type="ARBA" id="ARBA00022475"/>
    </source>
</evidence>
<feature type="domain" description="ABC-type glycine betaine transport system substrate-binding" evidence="6">
    <location>
        <begin position="34"/>
        <end position="296"/>
    </location>
</feature>
<dbReference type="Pfam" id="PF04069">
    <property type="entry name" value="OpuAC"/>
    <property type="match status" value="1"/>
</dbReference>
<dbReference type="Proteomes" id="UP000525298">
    <property type="component" value="Unassembled WGS sequence"/>
</dbReference>
<feature type="chain" id="PRO_5030585046" evidence="5">
    <location>
        <begin position="30"/>
        <end position="315"/>
    </location>
</feature>
<comment type="subcellular location">
    <subcellularLocation>
        <location evidence="1">Cell membrane</location>
    </subcellularLocation>
</comment>
<dbReference type="CDD" id="cd13639">
    <property type="entry name" value="PBP2_OpuAC_like"/>
    <property type="match status" value="1"/>
</dbReference>
<keyword evidence="2" id="KW-0813">Transport</keyword>
<dbReference type="Gene3D" id="3.40.190.100">
    <property type="entry name" value="Glycine betaine-binding periplasmic protein, domain 2"/>
    <property type="match status" value="1"/>
</dbReference>
<keyword evidence="8" id="KW-1185">Reference proteome</keyword>
<sequence length="315" mass="35756">MKKNLTTARLILCLAAVTICLAAISGVQAQTQNKTLRLAHTDWSSSVASANLIKAVLEEKPGISCKLMPMDAEKMWQSVAEGRADAMASAWLPDTHSMYYKKYKDQVVDLGPNLEGTKIGLVIPNITAGRLTAGTGIRNKPYIPLDSITGLKQHADQFNRRIIGIEPEAGITHKARKAMETYGLEEFRLQEGSEVAMMAELSHAIQHQKWIVFTGWLPHWSFARWNLKFLDDPENVFGGPGSIHTMVRKGLKKDMPEAYQVLDRFFWTPEQVGQLMLWIQEDNGLFPFEKAMRWMRTHPEEVADWIKQEKQSHRR</sequence>
<dbReference type="GO" id="GO:0043190">
    <property type="term" value="C:ATP-binding cassette (ABC) transporter complex"/>
    <property type="evidence" value="ECO:0007669"/>
    <property type="project" value="InterPro"/>
</dbReference>
<organism evidence="7 8">
    <name type="scientific">Desulfosalsimonas propionicica</name>
    <dbReference type="NCBI Taxonomy" id="332175"/>
    <lineage>
        <taxon>Bacteria</taxon>
        <taxon>Pseudomonadati</taxon>
        <taxon>Thermodesulfobacteriota</taxon>
        <taxon>Desulfobacteria</taxon>
        <taxon>Desulfobacterales</taxon>
        <taxon>Desulfosalsimonadaceae</taxon>
        <taxon>Desulfosalsimonas</taxon>
    </lineage>
</organism>
<dbReference type="GO" id="GO:0015871">
    <property type="term" value="P:choline transport"/>
    <property type="evidence" value="ECO:0007669"/>
    <property type="project" value="TreeGrafter"/>
</dbReference>
<feature type="signal peptide" evidence="5">
    <location>
        <begin position="1"/>
        <end position="29"/>
    </location>
</feature>
<dbReference type="AlphaFoldDB" id="A0A7W0HKJ0"/>
<evidence type="ECO:0000256" key="4">
    <source>
        <dbReference type="ARBA" id="ARBA00023136"/>
    </source>
</evidence>
<dbReference type="GO" id="GO:0005275">
    <property type="term" value="F:amine transmembrane transporter activity"/>
    <property type="evidence" value="ECO:0007669"/>
    <property type="project" value="TreeGrafter"/>
</dbReference>
<evidence type="ECO:0000256" key="1">
    <source>
        <dbReference type="ARBA" id="ARBA00004236"/>
    </source>
</evidence>
<dbReference type="Gene3D" id="3.40.190.10">
    <property type="entry name" value="Periplasmic binding protein-like II"/>
    <property type="match status" value="1"/>
</dbReference>
<evidence type="ECO:0000256" key="2">
    <source>
        <dbReference type="ARBA" id="ARBA00022448"/>
    </source>
</evidence>
<name>A0A7W0HKJ0_9BACT</name>
<dbReference type="PANTHER" id="PTHR47737">
    <property type="entry name" value="GLYCINE BETAINE/PROLINE BETAINE TRANSPORT SYSTEM PERMEASE PROTEIN PROW"/>
    <property type="match status" value="1"/>
</dbReference>
<evidence type="ECO:0000313" key="8">
    <source>
        <dbReference type="Proteomes" id="UP000525298"/>
    </source>
</evidence>
<keyword evidence="3" id="KW-1003">Cell membrane</keyword>
<dbReference type="GO" id="GO:0015226">
    <property type="term" value="F:carnitine transmembrane transporter activity"/>
    <property type="evidence" value="ECO:0007669"/>
    <property type="project" value="TreeGrafter"/>
</dbReference>
<gene>
    <name evidence="7" type="ORF">HNR65_001447</name>
</gene>
<evidence type="ECO:0000259" key="6">
    <source>
        <dbReference type="Pfam" id="PF04069"/>
    </source>
</evidence>
<dbReference type="InterPro" id="IPR007210">
    <property type="entry name" value="ABC_Gly_betaine_transp_sub-bd"/>
</dbReference>
<protein>
    <submittedName>
        <fullName evidence="7">Glycine betaine/proline transport system substrate-binding protein</fullName>
    </submittedName>
</protein>
<dbReference type="PANTHER" id="PTHR47737:SF1">
    <property type="entry name" value="GLYCINE BETAINE_PROLINE BETAINE TRANSPORT SYSTEM PERMEASE PROTEIN PROW"/>
    <property type="match status" value="1"/>
</dbReference>
<keyword evidence="4" id="KW-0472">Membrane</keyword>
<dbReference type="SUPFAM" id="SSF53850">
    <property type="entry name" value="Periplasmic binding protein-like II"/>
    <property type="match status" value="1"/>
</dbReference>
<evidence type="ECO:0000256" key="5">
    <source>
        <dbReference type="SAM" id="SignalP"/>
    </source>
</evidence>